<feature type="domain" description="AMP-dependent synthetase/ligase" evidence="3">
    <location>
        <begin position="136"/>
        <end position="334"/>
    </location>
</feature>
<keyword evidence="2 5" id="KW-0436">Ligase</keyword>
<accession>A0A2T2XKY8</accession>
<dbReference type="InterPro" id="IPR020845">
    <property type="entry name" value="AMP-binding_CS"/>
</dbReference>
<reference evidence="5 6" key="1">
    <citation type="journal article" date="2014" name="BMC Genomics">
        <title>Comparison of environmental and isolate Sulfobacillus genomes reveals diverse carbon, sulfur, nitrogen, and hydrogen metabolisms.</title>
        <authorList>
            <person name="Justice N.B."/>
            <person name="Norman A."/>
            <person name="Brown C.T."/>
            <person name="Singh A."/>
            <person name="Thomas B.C."/>
            <person name="Banfield J.F."/>
        </authorList>
    </citation>
    <scope>NUCLEOTIDE SEQUENCE [LARGE SCALE GENOMIC DNA]</scope>
    <source>
        <strain evidence="5">AMDSBA4</strain>
    </source>
</reference>
<dbReference type="Gene3D" id="3.40.50.12780">
    <property type="entry name" value="N-terminal domain of ligase-like"/>
    <property type="match status" value="1"/>
</dbReference>
<dbReference type="SUPFAM" id="SSF56801">
    <property type="entry name" value="Acetyl-CoA synthetase-like"/>
    <property type="match status" value="1"/>
</dbReference>
<evidence type="ECO:0000256" key="2">
    <source>
        <dbReference type="ARBA" id="ARBA00022598"/>
    </source>
</evidence>
<dbReference type="GO" id="GO:0006631">
    <property type="term" value="P:fatty acid metabolic process"/>
    <property type="evidence" value="ECO:0007669"/>
    <property type="project" value="TreeGrafter"/>
</dbReference>
<dbReference type="PANTHER" id="PTHR43201">
    <property type="entry name" value="ACYL-COA SYNTHETASE"/>
    <property type="match status" value="1"/>
</dbReference>
<feature type="domain" description="AMP-binding enzyme C-terminal" evidence="4">
    <location>
        <begin position="388"/>
        <end position="465"/>
    </location>
</feature>
<comment type="similarity">
    <text evidence="1">Belongs to the ATP-dependent AMP-binding enzyme family.</text>
</comment>
<dbReference type="InterPro" id="IPR000873">
    <property type="entry name" value="AMP-dep_synth/lig_dom"/>
</dbReference>
<protein>
    <submittedName>
        <fullName evidence="5">O-succinylbenzoate--CoA ligase</fullName>
    </submittedName>
</protein>
<dbReference type="EMBL" id="PXYW01000003">
    <property type="protein sequence ID" value="PSR35159.1"/>
    <property type="molecule type" value="Genomic_DNA"/>
</dbReference>
<feature type="domain" description="AMP-dependent synthetase/ligase" evidence="3">
    <location>
        <begin position="6"/>
        <end position="108"/>
    </location>
</feature>
<dbReference type="InterPro" id="IPR025110">
    <property type="entry name" value="AMP-bd_C"/>
</dbReference>
<dbReference type="InterPro" id="IPR042099">
    <property type="entry name" value="ANL_N_sf"/>
</dbReference>
<dbReference type="InterPro" id="IPR045851">
    <property type="entry name" value="AMP-bd_C_sf"/>
</dbReference>
<name>A0A2T2XKY8_9FIRM</name>
<sequence>MLLDLLEERANALGHHHFLIDPEQPNCSTSYKDFHQGVVQYGEQLRKKGVREGDRVGLPVRSAMGFIPAWFALLSLNAVPVPIAGDSPWAEATSAFTQVGARWYLAQDQGQWQLKPWTAVAMTPGSREQRYPGGGVVLWTSGTSGEPKPVAIKTSALLHTAEQVSGVHGLMTEDVGYSPLPLFHINAEVVAVLASFLAGSTVVIPRRFRRSLFWDHIQKYKATWINAVPSILAIVAQDATEPEDIRRVRLIRSASMALPSVVREKWLHRWGLEITETYGLSEAASQVAANGVQDNRVGSVGKPRGIQLRVCDDNGAVLPPGKTGVIEIKGPSVIDPHWGANKWAQEKMHDGWYGTGDVGSIDQDGFVFLKGRQREVINRGGEKVFPREVEEVIRRIPGIVDCTVVGSPHPILGEEVVACVVAETGESTAVLANRVKKFAAEMLAGHKVPSQVITVSTLPTGSTGKVKRRILTQQIAQSEVLS</sequence>
<organism evidence="5 6">
    <name type="scientific">Sulfobacillus benefaciens</name>
    <dbReference type="NCBI Taxonomy" id="453960"/>
    <lineage>
        <taxon>Bacteria</taxon>
        <taxon>Bacillati</taxon>
        <taxon>Bacillota</taxon>
        <taxon>Clostridia</taxon>
        <taxon>Eubacteriales</taxon>
        <taxon>Clostridiales Family XVII. Incertae Sedis</taxon>
        <taxon>Sulfobacillus</taxon>
    </lineage>
</organism>
<evidence type="ECO:0000259" key="3">
    <source>
        <dbReference type="Pfam" id="PF00501"/>
    </source>
</evidence>
<dbReference type="Pfam" id="PF13193">
    <property type="entry name" value="AMP-binding_C"/>
    <property type="match status" value="1"/>
</dbReference>
<dbReference type="PROSITE" id="PS00455">
    <property type="entry name" value="AMP_BINDING"/>
    <property type="match status" value="1"/>
</dbReference>
<gene>
    <name evidence="5" type="ORF">C7B46_01750</name>
</gene>
<dbReference type="PANTHER" id="PTHR43201:SF5">
    <property type="entry name" value="MEDIUM-CHAIN ACYL-COA LIGASE ACSF2, MITOCHONDRIAL"/>
    <property type="match status" value="1"/>
</dbReference>
<evidence type="ECO:0000256" key="1">
    <source>
        <dbReference type="ARBA" id="ARBA00006432"/>
    </source>
</evidence>
<dbReference type="Gene3D" id="3.30.300.30">
    <property type="match status" value="1"/>
</dbReference>
<dbReference type="Proteomes" id="UP000242972">
    <property type="component" value="Unassembled WGS sequence"/>
</dbReference>
<dbReference type="Pfam" id="PF00501">
    <property type="entry name" value="AMP-binding"/>
    <property type="match status" value="2"/>
</dbReference>
<evidence type="ECO:0000259" key="4">
    <source>
        <dbReference type="Pfam" id="PF13193"/>
    </source>
</evidence>
<proteinExistence type="inferred from homology"/>
<evidence type="ECO:0000313" key="5">
    <source>
        <dbReference type="EMBL" id="PSR35159.1"/>
    </source>
</evidence>
<dbReference type="GO" id="GO:0031956">
    <property type="term" value="F:medium-chain fatty acid-CoA ligase activity"/>
    <property type="evidence" value="ECO:0007669"/>
    <property type="project" value="TreeGrafter"/>
</dbReference>
<comment type="caution">
    <text evidence="5">The sequence shown here is derived from an EMBL/GenBank/DDBJ whole genome shotgun (WGS) entry which is preliminary data.</text>
</comment>
<evidence type="ECO:0000313" key="6">
    <source>
        <dbReference type="Proteomes" id="UP000242972"/>
    </source>
</evidence>
<dbReference type="AlphaFoldDB" id="A0A2T2XKY8"/>